<organism evidence="1 2">
    <name type="scientific">Landjia virus</name>
    <dbReference type="NCBI Taxonomy" id="1272947"/>
    <lineage>
        <taxon>Viruses</taxon>
        <taxon>Riboviria</taxon>
        <taxon>Orthornavirae</taxon>
        <taxon>Negarnaviricota</taxon>
        <taxon>Haploviricotina</taxon>
        <taxon>Monjiviricetes</taxon>
        <taxon>Mononegavirales</taxon>
        <taxon>Rhabdoviridae</taxon>
        <taxon>Alpharhabdovirinae</taxon>
        <taxon>Hapavirus</taxon>
        <taxon>Hapavirus landjia</taxon>
    </lineage>
</organism>
<keyword evidence="2" id="KW-1185">Reference proteome</keyword>
<dbReference type="Proteomes" id="UP000141413">
    <property type="component" value="Segment"/>
</dbReference>
<reference evidence="1 2" key="1">
    <citation type="journal article" date="2015" name="PLoS Pathog.">
        <title>Evolution of genome size and complexity in the rhabdoviridae.</title>
        <authorList>
            <person name="Walker P.J."/>
            <person name="Firth C."/>
            <person name="Widen S.G."/>
            <person name="Blasdell K.R."/>
            <person name="Guzman H."/>
            <person name="Wood T.G."/>
            <person name="Paradkar P.N."/>
            <person name="Holmes E.C."/>
            <person name="Tesh R.B."/>
            <person name="Vasilakis N."/>
        </authorList>
    </citation>
    <scope>NUCLEOTIDE SEQUENCE [LARGE SCALE GENOMIC DNA]</scope>
    <source>
        <strain evidence="1">DakAnB769d</strain>
    </source>
</reference>
<dbReference type="RefSeq" id="YP_009362138.1">
    <property type="nucleotide sequence ID" value="NC_034533.1"/>
</dbReference>
<dbReference type="OrthoDB" id="16147at10239"/>
<dbReference type="EMBL" id="KM205010">
    <property type="protein sequence ID" value="AJR28485.1"/>
    <property type="molecule type" value="Viral_cRNA"/>
</dbReference>
<dbReference type="GeneID" id="37627518"/>
<sequence>MDISVNLNLSFDIPTGLYSKVVLDRLEWEIITWLKDNYRVSVEISAIVINLLFAHIYPIGPPVNHILTLQSKIHDVVSFQKRSLRQQYIGRQVINADPFFRLDGYFCEVKIRGFVTYPSPTIGRRIWELWYGPPREKVPITMKREIEDSAEKYNWMYLIEYW</sequence>
<evidence type="ECO:0000313" key="2">
    <source>
        <dbReference type="Proteomes" id="UP000141413"/>
    </source>
</evidence>
<accession>A0A0D3R1Z9</accession>
<name>A0A0D3R1Z9_9RHAB</name>
<evidence type="ECO:0000313" key="1">
    <source>
        <dbReference type="EMBL" id="AJR28485.1"/>
    </source>
</evidence>
<proteinExistence type="predicted"/>
<protein>
    <submittedName>
        <fullName evidence="1">Uncharacterized protein</fullName>
    </submittedName>
</protein>
<dbReference type="KEGG" id="vg:37627518"/>